<dbReference type="Pfam" id="PF12169">
    <property type="entry name" value="DNA_pol3_gamma3"/>
    <property type="match status" value="1"/>
</dbReference>
<keyword evidence="7" id="KW-0547">Nucleotide-binding</keyword>
<dbReference type="InterPro" id="IPR003593">
    <property type="entry name" value="AAA+_ATPase"/>
</dbReference>
<keyword evidence="9" id="KW-0067">ATP-binding</keyword>
<evidence type="ECO:0000256" key="7">
    <source>
        <dbReference type="ARBA" id="ARBA00022741"/>
    </source>
</evidence>
<dbReference type="InterPro" id="IPR045085">
    <property type="entry name" value="HLD_clamp_pol_III_gamma_tau"/>
</dbReference>
<evidence type="ECO:0000256" key="9">
    <source>
        <dbReference type="ARBA" id="ARBA00022840"/>
    </source>
</evidence>
<name>A0A4P9K6N1_9GAMM</name>
<dbReference type="PANTHER" id="PTHR11669:SF0">
    <property type="entry name" value="PROTEIN STICHEL-LIKE 2"/>
    <property type="match status" value="1"/>
</dbReference>
<dbReference type="FunFam" id="3.40.50.300:FF:000014">
    <property type="entry name" value="DNA polymerase III subunit gamma/tau"/>
    <property type="match status" value="1"/>
</dbReference>
<accession>A0A4P9K6N1</accession>
<dbReference type="Gene3D" id="1.10.8.60">
    <property type="match status" value="1"/>
</dbReference>
<dbReference type="NCBIfam" id="NF004046">
    <property type="entry name" value="PRK05563.1"/>
    <property type="match status" value="1"/>
</dbReference>
<dbReference type="CDD" id="cd00009">
    <property type="entry name" value="AAA"/>
    <property type="match status" value="1"/>
</dbReference>
<dbReference type="Pfam" id="PF12170">
    <property type="entry name" value="DNA_pol3_tau_5"/>
    <property type="match status" value="1"/>
</dbReference>
<dbReference type="FunFam" id="1.10.8.60:FF:000013">
    <property type="entry name" value="DNA polymerase III subunit gamma/tau"/>
    <property type="match status" value="1"/>
</dbReference>
<dbReference type="RefSeq" id="WP_138565389.1">
    <property type="nucleotide sequence ID" value="NZ_CP040602.1"/>
</dbReference>
<evidence type="ECO:0000256" key="10">
    <source>
        <dbReference type="ARBA" id="ARBA00022932"/>
    </source>
</evidence>
<dbReference type="GO" id="GO:0003677">
    <property type="term" value="F:DNA binding"/>
    <property type="evidence" value="ECO:0007669"/>
    <property type="project" value="InterPro"/>
</dbReference>
<evidence type="ECO:0000256" key="2">
    <source>
        <dbReference type="ARBA" id="ARBA00012417"/>
    </source>
</evidence>
<dbReference type="EC" id="2.7.7.7" evidence="2"/>
<dbReference type="GO" id="GO:0046872">
    <property type="term" value="F:metal ion binding"/>
    <property type="evidence" value="ECO:0007669"/>
    <property type="project" value="UniProtKB-KW"/>
</dbReference>
<dbReference type="NCBIfam" id="TIGR02397">
    <property type="entry name" value="dnaX_nterm"/>
    <property type="match status" value="1"/>
</dbReference>
<dbReference type="FunFam" id="1.20.272.10:FF:000003">
    <property type="entry name" value="DNA polymerase III subunit gamma/tau"/>
    <property type="match status" value="1"/>
</dbReference>
<evidence type="ECO:0000256" key="12">
    <source>
        <dbReference type="SAM" id="MobiDB-lite"/>
    </source>
</evidence>
<dbReference type="InterPro" id="IPR027417">
    <property type="entry name" value="P-loop_NTPase"/>
</dbReference>
<evidence type="ECO:0000313" key="15">
    <source>
        <dbReference type="Proteomes" id="UP000304864"/>
    </source>
</evidence>
<feature type="region of interest" description="Disordered" evidence="12">
    <location>
        <begin position="640"/>
        <end position="732"/>
    </location>
</feature>
<dbReference type="Pfam" id="PF22608">
    <property type="entry name" value="DNAX_ATPase_lid"/>
    <property type="match status" value="1"/>
</dbReference>
<comment type="catalytic activity">
    <reaction evidence="11">
        <text>DNA(n) + a 2'-deoxyribonucleoside 5'-triphosphate = DNA(n+1) + diphosphate</text>
        <dbReference type="Rhea" id="RHEA:22508"/>
        <dbReference type="Rhea" id="RHEA-COMP:17339"/>
        <dbReference type="Rhea" id="RHEA-COMP:17340"/>
        <dbReference type="ChEBI" id="CHEBI:33019"/>
        <dbReference type="ChEBI" id="CHEBI:61560"/>
        <dbReference type="ChEBI" id="CHEBI:173112"/>
        <dbReference type="EC" id="2.7.7.7"/>
    </reaction>
</comment>
<keyword evidence="5" id="KW-0235">DNA replication</keyword>
<evidence type="ECO:0000256" key="5">
    <source>
        <dbReference type="ARBA" id="ARBA00022705"/>
    </source>
</evidence>
<keyword evidence="8" id="KW-0862">Zinc</keyword>
<dbReference type="SUPFAM" id="SSF48019">
    <property type="entry name" value="post-AAA+ oligomerization domain-like"/>
    <property type="match status" value="1"/>
</dbReference>
<dbReference type="GO" id="GO:0003887">
    <property type="term" value="F:DNA-directed DNA polymerase activity"/>
    <property type="evidence" value="ECO:0007669"/>
    <property type="project" value="UniProtKB-KW"/>
</dbReference>
<protein>
    <recommendedName>
        <fullName evidence="2">DNA-directed DNA polymerase</fullName>
        <ecNumber evidence="2">2.7.7.7</ecNumber>
    </recommendedName>
</protein>
<dbReference type="SMART" id="SM00382">
    <property type="entry name" value="AAA"/>
    <property type="match status" value="1"/>
</dbReference>
<dbReference type="InterPro" id="IPR012763">
    <property type="entry name" value="DNA_pol_III_sug/sutau_N"/>
</dbReference>
<evidence type="ECO:0000256" key="1">
    <source>
        <dbReference type="ARBA" id="ARBA00006360"/>
    </source>
</evidence>
<dbReference type="InterPro" id="IPR038249">
    <property type="entry name" value="PolIII_tau_V_sf"/>
</dbReference>
<sequence length="864" mass="93196">MSYTVLARKWRPKNFAELVGQTHVMQALANALDQQRLHHAYLFTGTRGVGKTTIARIFAKALNCQHGISSNPCGQCETCRSIDEGRFIDLIEVDAASKTKVDDTREILDNVQFAPTQGRYKVYLIDEVHMLSKSSFNALLKTLEEPPEHVKFLLATTDPHKLPITVLSRCLQFNLMRLTQTQIQTHLANILQQENIVYEDAALALLAKSGDGSARDSLSLLDQAIAYGAGQVMFDAVQTMLGLVDQQFSVGILQALANDDNEAIKQLIQQLATMGVDYQALLSQLIESLHAITYCQVFAEAETTTVLPKDIIIGLAEQFSAEKVQILYQIALLAKQDMALAPDIRIGFEMSLMRMLAFQPVQASQAVGSTMQASGAQAANSGATSLSSGASGLSSATADDGEQMLGNMSAEEAMANLASARSLVGKSAQKKTLTDSQNTTLEAAIKPEAVQNSNLSQVAEQKVQSAEIVAMQDNALAPQQTFCQQQDAVTGAVESRQNHSTDNSGSFAEALEATAVEMSVEQNTAVQASAEQPVVEEQAAASMHSDHLSMIRQRLKQSSLSQQADSGIAAEVTASQPVNPAEQLNQAKAPFNDSPVVEEVYSEPMAVNQQLVAEQKSPYLQSNPQIDAQVDEYVDDHNSEPASFMDGYAQLPFSDNAAGPAQPNQTGQAESMSANPAADIPPWLESGHGVAEPIQESPVSPVTQSESISPNMVAEAAQNSQIKPIEESASKPAAPIMTGDKLQDWLQLIEHLQINGMAAEIARNSVLVAIDQQSMQISIDPQQQYAMADAPLQQIEQAAQQAFGKGFKLQLVDANEHFTPAKYAQQQAQNLQSQAEQSISSDPIVQQLKQALNLEVINGSIKPV</sequence>
<evidence type="ECO:0000256" key="11">
    <source>
        <dbReference type="ARBA" id="ARBA00049244"/>
    </source>
</evidence>
<dbReference type="Gene3D" id="3.30.300.150">
    <property type="entry name" value="DNA polymerase III, tau subunit, domain V"/>
    <property type="match status" value="1"/>
</dbReference>
<dbReference type="CDD" id="cd18137">
    <property type="entry name" value="HLD_clamp_pol_III_gamma_tau"/>
    <property type="match status" value="1"/>
</dbReference>
<dbReference type="Gene3D" id="1.20.272.10">
    <property type="match status" value="1"/>
</dbReference>
<evidence type="ECO:0000256" key="8">
    <source>
        <dbReference type="ARBA" id="ARBA00022833"/>
    </source>
</evidence>
<dbReference type="GO" id="GO:0005524">
    <property type="term" value="F:ATP binding"/>
    <property type="evidence" value="ECO:0007669"/>
    <property type="project" value="UniProtKB-KW"/>
</dbReference>
<dbReference type="Proteomes" id="UP000304864">
    <property type="component" value="Chromosome"/>
</dbReference>
<dbReference type="KEGG" id="thig:FE785_08770"/>
<keyword evidence="15" id="KW-1185">Reference proteome</keyword>
<dbReference type="Gene3D" id="3.40.50.300">
    <property type="entry name" value="P-loop containing nucleotide triphosphate hydrolases"/>
    <property type="match status" value="1"/>
</dbReference>
<evidence type="ECO:0000313" key="14">
    <source>
        <dbReference type="EMBL" id="QCU90715.1"/>
    </source>
</evidence>
<evidence type="ECO:0000256" key="4">
    <source>
        <dbReference type="ARBA" id="ARBA00022695"/>
    </source>
</evidence>
<feature type="compositionally biased region" description="Polar residues" evidence="12">
    <location>
        <begin position="697"/>
        <end position="710"/>
    </location>
</feature>
<dbReference type="NCBIfam" id="NF005942">
    <property type="entry name" value="PRK07994.1"/>
    <property type="match status" value="1"/>
</dbReference>
<feature type="compositionally biased region" description="Polar residues" evidence="12">
    <location>
        <begin position="662"/>
        <end position="674"/>
    </location>
</feature>
<reference evidence="14 15" key="1">
    <citation type="submission" date="2019-05" db="EMBL/GenBank/DDBJ databases">
        <title>Thiomicrorhabdus sediminis sp. nov, a novel sulfur-oxidizing bacterium isolated from coastal sediment.</title>
        <authorList>
            <person name="Liu X."/>
        </authorList>
    </citation>
    <scope>NUCLEOTIDE SEQUENCE [LARGE SCALE GENOMIC DNA]</scope>
    <source>
        <strain evidence="14 15">G1</strain>
    </source>
</reference>
<evidence type="ECO:0000259" key="13">
    <source>
        <dbReference type="SMART" id="SM00382"/>
    </source>
</evidence>
<keyword evidence="4 14" id="KW-0548">Nucleotidyltransferase</keyword>
<dbReference type="EMBL" id="CP040602">
    <property type="protein sequence ID" value="QCU90715.1"/>
    <property type="molecule type" value="Genomic_DNA"/>
</dbReference>
<dbReference type="Pfam" id="PF13177">
    <property type="entry name" value="DNA_pol3_delta2"/>
    <property type="match status" value="1"/>
</dbReference>
<gene>
    <name evidence="14" type="ORF">FE785_08770</name>
</gene>
<dbReference type="InterPro" id="IPR008921">
    <property type="entry name" value="DNA_pol3_clamp-load_cplx_C"/>
</dbReference>
<dbReference type="InterPro" id="IPR021029">
    <property type="entry name" value="DNA_pol_III_tau_dom-5"/>
</dbReference>
<dbReference type="PANTHER" id="PTHR11669">
    <property type="entry name" value="REPLICATION FACTOR C / DNA POLYMERASE III GAMMA-TAU SUBUNIT"/>
    <property type="match status" value="1"/>
</dbReference>
<dbReference type="AlphaFoldDB" id="A0A4P9K6N1"/>
<comment type="similarity">
    <text evidence="1">Belongs to the DnaX/STICHEL family.</text>
</comment>
<dbReference type="SUPFAM" id="SSF52540">
    <property type="entry name" value="P-loop containing nucleoside triphosphate hydrolases"/>
    <property type="match status" value="1"/>
</dbReference>
<organism evidence="14 15">
    <name type="scientific">Thiomicrorhabdus sediminis</name>
    <dbReference type="NCBI Taxonomy" id="2580412"/>
    <lineage>
        <taxon>Bacteria</taxon>
        <taxon>Pseudomonadati</taxon>
        <taxon>Pseudomonadota</taxon>
        <taxon>Gammaproteobacteria</taxon>
        <taxon>Thiotrichales</taxon>
        <taxon>Piscirickettsiaceae</taxon>
        <taxon>Thiomicrorhabdus</taxon>
    </lineage>
</organism>
<evidence type="ECO:0000256" key="6">
    <source>
        <dbReference type="ARBA" id="ARBA00022723"/>
    </source>
</evidence>
<dbReference type="OrthoDB" id="9810148at2"/>
<keyword evidence="10" id="KW-0239">DNA-directed DNA polymerase</keyword>
<dbReference type="InterPro" id="IPR022754">
    <property type="entry name" value="DNA_pol_III_gamma-3"/>
</dbReference>
<evidence type="ECO:0000256" key="3">
    <source>
        <dbReference type="ARBA" id="ARBA00022679"/>
    </source>
</evidence>
<dbReference type="InterPro" id="IPR050238">
    <property type="entry name" value="DNA_Rep/Repair_Clamp_Loader"/>
</dbReference>
<keyword evidence="6" id="KW-0479">Metal-binding</keyword>
<dbReference type="GO" id="GO:0006261">
    <property type="term" value="P:DNA-templated DNA replication"/>
    <property type="evidence" value="ECO:0007669"/>
    <property type="project" value="TreeGrafter"/>
</dbReference>
<feature type="domain" description="AAA+ ATPase" evidence="13">
    <location>
        <begin position="37"/>
        <end position="177"/>
    </location>
</feature>
<dbReference type="GO" id="GO:0009360">
    <property type="term" value="C:DNA polymerase III complex"/>
    <property type="evidence" value="ECO:0007669"/>
    <property type="project" value="InterPro"/>
</dbReference>
<keyword evidence="3 14" id="KW-0808">Transferase</keyword>
<proteinExistence type="inferred from homology"/>